<dbReference type="GO" id="GO:0044695">
    <property type="term" value="C:Dsc E3 ubiquitin ligase complex"/>
    <property type="evidence" value="ECO:0007669"/>
    <property type="project" value="InterPro"/>
</dbReference>
<dbReference type="InterPro" id="IPR038967">
    <property type="entry name" value="Dsc4-like"/>
</dbReference>
<protein>
    <submittedName>
        <fullName evidence="4">BQ2448_7960 protein</fullName>
    </submittedName>
</protein>
<feature type="transmembrane region" description="Helical" evidence="2">
    <location>
        <begin position="20"/>
        <end position="41"/>
    </location>
</feature>
<dbReference type="STRING" id="269621.A0A238FRU4"/>
<dbReference type="EMBL" id="FMSP01000024">
    <property type="protein sequence ID" value="SCV74931.1"/>
    <property type="molecule type" value="Genomic_DNA"/>
</dbReference>
<evidence type="ECO:0000256" key="2">
    <source>
        <dbReference type="SAM" id="Phobius"/>
    </source>
</evidence>
<dbReference type="InterPro" id="IPR013715">
    <property type="entry name" value="DUF1746"/>
</dbReference>
<dbReference type="GO" id="GO:0005783">
    <property type="term" value="C:endoplasmic reticulum"/>
    <property type="evidence" value="ECO:0007669"/>
    <property type="project" value="TreeGrafter"/>
</dbReference>
<feature type="region of interest" description="Disordered" evidence="1">
    <location>
        <begin position="182"/>
        <end position="209"/>
    </location>
</feature>
<dbReference type="AlphaFoldDB" id="A0A238FRU4"/>
<feature type="transmembrane region" description="Helical" evidence="2">
    <location>
        <begin position="112"/>
        <end position="134"/>
    </location>
</feature>
<organism evidence="4 5">
    <name type="scientific">Microbotryum intermedium</name>
    <dbReference type="NCBI Taxonomy" id="269621"/>
    <lineage>
        <taxon>Eukaryota</taxon>
        <taxon>Fungi</taxon>
        <taxon>Dikarya</taxon>
        <taxon>Basidiomycota</taxon>
        <taxon>Pucciniomycotina</taxon>
        <taxon>Microbotryomycetes</taxon>
        <taxon>Microbotryales</taxon>
        <taxon>Microbotryaceae</taxon>
        <taxon>Microbotryum</taxon>
    </lineage>
</organism>
<sequence length="236" mass="26296">MRMSIANQSRLELLASLDAIVWILCVNSYLLSPSHLITFLLRLFSHVQFTSSRKLHPSRSLRYLLSVWALVNASSVLVHGLQGSKGTKGNRGWSSRGIVVDFVGQAITPSKAHLLLLDLAIALSQFVLILLVFADPVPPTRSANSNSGSIIEEAENDEVGRDYTVLLGEEWANRVDRQGERFEDVEGEGQSLPHKLNPTTSSAHKEKKNKTAADELIRYHLETLSLSHYPFKPTWL</sequence>
<keyword evidence="5" id="KW-1185">Reference proteome</keyword>
<feature type="transmembrane region" description="Helical" evidence="2">
    <location>
        <begin position="61"/>
        <end position="81"/>
    </location>
</feature>
<reference evidence="5" key="1">
    <citation type="submission" date="2016-09" db="EMBL/GenBank/DDBJ databases">
        <authorList>
            <person name="Jeantristanb JTB J.-T."/>
            <person name="Ricardo R."/>
        </authorList>
    </citation>
    <scope>NUCLEOTIDE SEQUENCE [LARGE SCALE GENOMIC DNA]</scope>
</reference>
<feature type="domain" description="DUF1746" evidence="3">
    <location>
        <begin position="16"/>
        <end position="127"/>
    </location>
</feature>
<name>A0A238FRU4_9BASI</name>
<dbReference type="PANTHER" id="PTHR39405">
    <property type="entry name" value="DSC E3 UBIQUITIN LIGASE COMPLEX SUBUNIT 4"/>
    <property type="match status" value="1"/>
</dbReference>
<dbReference type="GO" id="GO:0032933">
    <property type="term" value="P:SREBP signaling pathway"/>
    <property type="evidence" value="ECO:0007669"/>
    <property type="project" value="InterPro"/>
</dbReference>
<evidence type="ECO:0000256" key="1">
    <source>
        <dbReference type="SAM" id="MobiDB-lite"/>
    </source>
</evidence>
<evidence type="ECO:0000313" key="4">
    <source>
        <dbReference type="EMBL" id="SCV74931.1"/>
    </source>
</evidence>
<dbReference type="Proteomes" id="UP000198372">
    <property type="component" value="Unassembled WGS sequence"/>
</dbReference>
<keyword evidence="2" id="KW-0812">Transmembrane</keyword>
<evidence type="ECO:0000313" key="5">
    <source>
        <dbReference type="Proteomes" id="UP000198372"/>
    </source>
</evidence>
<dbReference type="PANTHER" id="PTHR39405:SF1">
    <property type="entry name" value="DSC E3 UBIQUITIN LIGASE COMPLEX SUBUNIT 4"/>
    <property type="match status" value="1"/>
</dbReference>
<keyword evidence="2" id="KW-1133">Transmembrane helix</keyword>
<evidence type="ECO:0000259" key="3">
    <source>
        <dbReference type="Pfam" id="PF08508"/>
    </source>
</evidence>
<accession>A0A238FRU4</accession>
<dbReference type="Pfam" id="PF08508">
    <property type="entry name" value="DUF1746"/>
    <property type="match status" value="1"/>
</dbReference>
<proteinExistence type="predicted"/>
<keyword evidence="2" id="KW-0472">Membrane</keyword>
<dbReference type="OrthoDB" id="5428737at2759"/>
<gene>
    <name evidence="4" type="ORF">BQ2448_7960</name>
</gene>